<feature type="compositionally biased region" description="Low complexity" evidence="1">
    <location>
        <begin position="189"/>
        <end position="201"/>
    </location>
</feature>
<feature type="compositionally biased region" description="Basic and acidic residues" evidence="1">
    <location>
        <begin position="7"/>
        <end position="17"/>
    </location>
</feature>
<evidence type="ECO:0000313" key="2">
    <source>
        <dbReference type="EMBL" id="KAH7065528.1"/>
    </source>
</evidence>
<gene>
    <name evidence="2" type="ORF">B0J12DRAFT_39029</name>
</gene>
<feature type="compositionally biased region" description="Pro residues" evidence="1">
    <location>
        <begin position="152"/>
        <end position="170"/>
    </location>
</feature>
<evidence type="ECO:0000256" key="1">
    <source>
        <dbReference type="SAM" id="MobiDB-lite"/>
    </source>
</evidence>
<feature type="region of interest" description="Disordered" evidence="1">
    <location>
        <begin position="120"/>
        <end position="201"/>
    </location>
</feature>
<comment type="caution">
    <text evidence="2">The sequence shown here is derived from an EMBL/GenBank/DDBJ whole genome shotgun (WGS) entry which is preliminary data.</text>
</comment>
<name>A0ABQ8GWC3_9PEZI</name>
<feature type="region of interest" description="Disordered" evidence="1">
    <location>
        <begin position="92"/>
        <end position="111"/>
    </location>
</feature>
<proteinExistence type="predicted"/>
<dbReference type="EMBL" id="JAGTJR010000001">
    <property type="protein sequence ID" value="KAH7065528.1"/>
    <property type="molecule type" value="Genomic_DNA"/>
</dbReference>
<keyword evidence="3" id="KW-1185">Reference proteome</keyword>
<protein>
    <submittedName>
        <fullName evidence="2">Uncharacterized protein</fullName>
    </submittedName>
</protein>
<reference evidence="2 3" key="1">
    <citation type="journal article" date="2021" name="Nat. Commun.">
        <title>Genetic determinants of endophytism in the Arabidopsis root mycobiome.</title>
        <authorList>
            <person name="Mesny F."/>
            <person name="Miyauchi S."/>
            <person name="Thiergart T."/>
            <person name="Pickel B."/>
            <person name="Atanasova L."/>
            <person name="Karlsson M."/>
            <person name="Huettel B."/>
            <person name="Barry K.W."/>
            <person name="Haridas S."/>
            <person name="Chen C."/>
            <person name="Bauer D."/>
            <person name="Andreopoulos W."/>
            <person name="Pangilinan J."/>
            <person name="LaButti K."/>
            <person name="Riley R."/>
            <person name="Lipzen A."/>
            <person name="Clum A."/>
            <person name="Drula E."/>
            <person name="Henrissat B."/>
            <person name="Kohler A."/>
            <person name="Grigoriev I.V."/>
            <person name="Martin F.M."/>
            <person name="Hacquard S."/>
        </authorList>
    </citation>
    <scope>NUCLEOTIDE SEQUENCE [LARGE SCALE GENOMIC DNA]</scope>
    <source>
        <strain evidence="2 3">MPI-SDFR-AT-0080</strain>
    </source>
</reference>
<sequence>MVVEQMGGEKKREKSLLDGRQGLRARRRGRDGEKGLGWALCRCESRLQWGAADLECAPGGRCRGEPPPLRPILPVPGAISSAGRSLRRVLQPSAAPRGPAVQGGGPERCHYRPPMTLHRRAAHCARARTTARPLRTPRPLPPEPASSTATPSPSPRRLPQPAPWAVPRTPPHGVTGALDAMPSPWCSVSPPGRSSTPSPRRCTAAMWAAAACHTQRPE</sequence>
<dbReference type="Proteomes" id="UP000774617">
    <property type="component" value="Unassembled WGS sequence"/>
</dbReference>
<evidence type="ECO:0000313" key="3">
    <source>
        <dbReference type="Proteomes" id="UP000774617"/>
    </source>
</evidence>
<feature type="region of interest" description="Disordered" evidence="1">
    <location>
        <begin position="1"/>
        <end position="32"/>
    </location>
</feature>
<accession>A0ABQ8GWC3</accession>
<organism evidence="2 3">
    <name type="scientific">Macrophomina phaseolina</name>
    <dbReference type="NCBI Taxonomy" id="35725"/>
    <lineage>
        <taxon>Eukaryota</taxon>
        <taxon>Fungi</taxon>
        <taxon>Dikarya</taxon>
        <taxon>Ascomycota</taxon>
        <taxon>Pezizomycotina</taxon>
        <taxon>Dothideomycetes</taxon>
        <taxon>Dothideomycetes incertae sedis</taxon>
        <taxon>Botryosphaeriales</taxon>
        <taxon>Botryosphaeriaceae</taxon>
        <taxon>Macrophomina</taxon>
    </lineage>
</organism>